<dbReference type="OMA" id="QITEFEH"/>
<reference evidence="7" key="1">
    <citation type="submission" date="2021-01" db="EMBL/GenBank/DDBJ databases">
        <authorList>
            <consortium name="Genoscope - CEA"/>
            <person name="William W."/>
        </authorList>
    </citation>
    <scope>NUCLEOTIDE SEQUENCE</scope>
</reference>
<dbReference type="PANTHER" id="PTHR18849">
    <property type="entry name" value="LEUCINE RICH REPEAT PROTEIN"/>
    <property type="match status" value="1"/>
</dbReference>
<gene>
    <name evidence="7" type="ORF">POCTA_138.1.T0460059</name>
</gene>
<feature type="compositionally biased region" description="Low complexity" evidence="5">
    <location>
        <begin position="66"/>
        <end position="82"/>
    </location>
</feature>
<evidence type="ECO:0000259" key="6">
    <source>
        <dbReference type="PROSITE" id="PS50157"/>
    </source>
</evidence>
<dbReference type="OrthoDB" id="305087at2759"/>
<dbReference type="PROSITE" id="PS00028">
    <property type="entry name" value="ZINC_FINGER_C2H2_1"/>
    <property type="match status" value="1"/>
</dbReference>
<evidence type="ECO:0000256" key="1">
    <source>
        <dbReference type="ARBA" id="ARBA00022614"/>
    </source>
</evidence>
<comment type="caution">
    <text evidence="7">The sequence shown here is derived from an EMBL/GenBank/DDBJ whole genome shotgun (WGS) entry which is preliminary data.</text>
</comment>
<dbReference type="Proteomes" id="UP000683925">
    <property type="component" value="Unassembled WGS sequence"/>
</dbReference>
<name>A0A8S1ULM9_PAROT</name>
<feature type="region of interest" description="Disordered" evidence="5">
    <location>
        <begin position="106"/>
        <end position="136"/>
    </location>
</feature>
<keyword evidence="1" id="KW-0433">Leucine-rich repeat</keyword>
<accession>A0A8S1ULM9</accession>
<evidence type="ECO:0000256" key="2">
    <source>
        <dbReference type="ARBA" id="ARBA00022737"/>
    </source>
</evidence>
<evidence type="ECO:0000256" key="3">
    <source>
        <dbReference type="PROSITE-ProRule" id="PRU00042"/>
    </source>
</evidence>
<sequence>MNNFECPHGCGRKFDDNQRLDDHIKRRHFLQQKVYPSLYENTNGNVMQKRVNVLRPKLPQLNDNHSQVQQQSSQTSQQLSESINTQQLPPKPISKLQLQFKKGSILRPNSSNKKLDDVQKNADQKDKQSNENKEIQKSVKIIEPSPVISAQDLVEARKLITKQFICTNSDASDLESVTHLTLNDKNLLVFESTTEVPFQELISLKSLSLSQNKLINVIGISVLHNVVDLNLNNNKISTLQPLGECKRLQKLYANNNLINSIEMGLMIHLKIFQIGNNQITEFEHLVNSIKLMPSLKDLVIESNPCTHKYAYKYDILWTVFLDKLDNQIITQQDYNLAQAFKDSKQESKLSQSVMFSKGLRPQTASTLNQNISFQDPQNENSQTNIVLEQINQELEEEIDELYEINSNMREKIDKLEKQNVEYRLIAERVPFLEEQLQDMRSKISAYESLIIFKDSPDNELRKHIFALTQELERLKSNNNHLENYEEENQTKFNINQSKFQNTETTFIQQLSQAESDNENKGDDEDDDDKYFRDDENISQIPGQEIMELIMRNSMTLSKLKDEFKDIN</sequence>
<dbReference type="PROSITE" id="PS50157">
    <property type="entry name" value="ZINC_FINGER_C2H2_2"/>
    <property type="match status" value="1"/>
</dbReference>
<feature type="region of interest" description="Disordered" evidence="5">
    <location>
        <begin position="511"/>
        <end position="536"/>
    </location>
</feature>
<protein>
    <recommendedName>
        <fullName evidence="6">C2H2-type domain-containing protein</fullName>
    </recommendedName>
</protein>
<feature type="domain" description="C2H2-type" evidence="6">
    <location>
        <begin position="4"/>
        <end position="33"/>
    </location>
</feature>
<dbReference type="AlphaFoldDB" id="A0A8S1ULM9"/>
<keyword evidence="3" id="KW-0479">Metal-binding</keyword>
<dbReference type="InterPro" id="IPR001611">
    <property type="entry name" value="Leu-rich_rpt"/>
</dbReference>
<dbReference type="PANTHER" id="PTHR18849:SF0">
    <property type="entry name" value="CILIA- AND FLAGELLA-ASSOCIATED PROTEIN 410-RELATED"/>
    <property type="match status" value="1"/>
</dbReference>
<keyword evidence="8" id="KW-1185">Reference proteome</keyword>
<dbReference type="PROSITE" id="PS51450">
    <property type="entry name" value="LRR"/>
    <property type="match status" value="2"/>
</dbReference>
<evidence type="ECO:0000256" key="4">
    <source>
        <dbReference type="SAM" id="Coils"/>
    </source>
</evidence>
<dbReference type="EMBL" id="CAJJDP010000046">
    <property type="protein sequence ID" value="CAD8165003.1"/>
    <property type="molecule type" value="Genomic_DNA"/>
</dbReference>
<evidence type="ECO:0000313" key="7">
    <source>
        <dbReference type="EMBL" id="CAD8165003.1"/>
    </source>
</evidence>
<dbReference type="InterPro" id="IPR013087">
    <property type="entry name" value="Znf_C2H2_type"/>
</dbReference>
<feature type="coiled-coil region" evidence="4">
    <location>
        <begin position="380"/>
        <end position="425"/>
    </location>
</feature>
<evidence type="ECO:0000256" key="5">
    <source>
        <dbReference type="SAM" id="MobiDB-lite"/>
    </source>
</evidence>
<keyword evidence="3" id="KW-0863">Zinc-finger</keyword>
<keyword evidence="2" id="KW-0677">Repeat</keyword>
<feature type="compositionally biased region" description="Basic and acidic residues" evidence="5">
    <location>
        <begin position="113"/>
        <end position="136"/>
    </location>
</feature>
<keyword evidence="3" id="KW-0862">Zinc</keyword>
<feature type="region of interest" description="Disordered" evidence="5">
    <location>
        <begin position="63"/>
        <end position="92"/>
    </location>
</feature>
<dbReference type="GO" id="GO:0008270">
    <property type="term" value="F:zinc ion binding"/>
    <property type="evidence" value="ECO:0007669"/>
    <property type="project" value="UniProtKB-KW"/>
</dbReference>
<keyword evidence="4" id="KW-0175">Coiled coil</keyword>
<proteinExistence type="predicted"/>
<evidence type="ECO:0000313" key="8">
    <source>
        <dbReference type="Proteomes" id="UP000683925"/>
    </source>
</evidence>
<organism evidence="7 8">
    <name type="scientific">Paramecium octaurelia</name>
    <dbReference type="NCBI Taxonomy" id="43137"/>
    <lineage>
        <taxon>Eukaryota</taxon>
        <taxon>Sar</taxon>
        <taxon>Alveolata</taxon>
        <taxon>Ciliophora</taxon>
        <taxon>Intramacronucleata</taxon>
        <taxon>Oligohymenophorea</taxon>
        <taxon>Peniculida</taxon>
        <taxon>Parameciidae</taxon>
        <taxon>Paramecium</taxon>
    </lineage>
</organism>